<feature type="chain" id="PRO_5001518204" evidence="1">
    <location>
        <begin position="20"/>
        <end position="124"/>
    </location>
</feature>
<name>A0A023G4H1_AMBTT</name>
<reference evidence="2" key="1">
    <citation type="submission" date="2014-03" db="EMBL/GenBank/DDBJ databases">
        <title>The sialotranscriptome of Amblyomma triste, Amblyomma parvum and Amblyomma cajennense ticks, uncovered by 454-based RNA-seq.</title>
        <authorList>
            <person name="Garcia G.R."/>
            <person name="Gardinassi L.G."/>
            <person name="Ribeiro J.M."/>
            <person name="Anatriello E."/>
            <person name="Ferreira B.R."/>
            <person name="Moreira H.N."/>
            <person name="Mafra C."/>
            <person name="Olegario M.M."/>
            <person name="Szabo P.J."/>
            <person name="Miranda-Santos I.K."/>
            <person name="Maruyama S.R."/>
        </authorList>
    </citation>
    <scope>NUCLEOTIDE SEQUENCE</scope>
    <source>
        <strain evidence="2">Mato Grasso do Sul</strain>
        <tissue evidence="2">Salivary glands</tissue>
    </source>
</reference>
<feature type="signal peptide" evidence="1">
    <location>
        <begin position="1"/>
        <end position="19"/>
    </location>
</feature>
<protein>
    <submittedName>
        <fullName evidence="2">Putative secreted protein</fullName>
    </submittedName>
</protein>
<dbReference type="AlphaFoldDB" id="A0A023G4H1"/>
<proteinExistence type="evidence at transcript level"/>
<dbReference type="EMBL" id="GBBM01007650">
    <property type="protein sequence ID" value="JAC27768.1"/>
    <property type="molecule type" value="mRNA"/>
</dbReference>
<evidence type="ECO:0000256" key="1">
    <source>
        <dbReference type="SAM" id="SignalP"/>
    </source>
</evidence>
<organism evidence="2">
    <name type="scientific">Amblyomma triste</name>
    <name type="common">Neotropical tick</name>
    <dbReference type="NCBI Taxonomy" id="251400"/>
    <lineage>
        <taxon>Eukaryota</taxon>
        <taxon>Metazoa</taxon>
        <taxon>Ecdysozoa</taxon>
        <taxon>Arthropoda</taxon>
        <taxon>Chelicerata</taxon>
        <taxon>Arachnida</taxon>
        <taxon>Acari</taxon>
        <taxon>Parasitiformes</taxon>
        <taxon>Ixodida</taxon>
        <taxon>Ixodoidea</taxon>
        <taxon>Ixodidae</taxon>
        <taxon>Amblyomminae</taxon>
        <taxon>Amblyomma</taxon>
    </lineage>
</organism>
<keyword evidence="1" id="KW-0732">Signal</keyword>
<accession>A0A023G4H1</accession>
<evidence type="ECO:0000313" key="2">
    <source>
        <dbReference type="EMBL" id="JAC27768.1"/>
    </source>
</evidence>
<sequence length="124" mass="14014">MGFFYVAAIIFVVLPTTEATGTRDRMPQNWRASRQPSKALREQIQRCGLNPCMPMYRPSGCPGGCECVVSPFGERVHFCAIYRKPLPEDAFSASAHRLYNRKAKWTLTQASQRGQVENKPLAYT</sequence>
<feature type="non-terminal residue" evidence="2">
    <location>
        <position position="124"/>
    </location>
</feature>